<keyword evidence="5" id="KW-1185">Reference proteome</keyword>
<dbReference type="Proteomes" id="UP000249390">
    <property type="component" value="Unassembled WGS sequence"/>
</dbReference>
<protein>
    <recommendedName>
        <fullName evidence="6">Thioredoxin-like fold domain-containing protein</fullName>
    </recommendedName>
</protein>
<dbReference type="InterPro" id="IPR052259">
    <property type="entry name" value="Nucleoredoxin-like"/>
</dbReference>
<comment type="caution">
    <text evidence="4">The sequence shown here is derived from an EMBL/GenBank/DDBJ whole genome shotgun (WGS) entry which is preliminary data.</text>
</comment>
<dbReference type="GO" id="GO:0016491">
    <property type="term" value="F:oxidoreductase activity"/>
    <property type="evidence" value="ECO:0007669"/>
    <property type="project" value="UniProtKB-KW"/>
</dbReference>
<dbReference type="PANTHER" id="PTHR13871:SF96">
    <property type="entry name" value="THIOREDOXIN DOMAIN-CONTAINING PROTEIN"/>
    <property type="match status" value="1"/>
</dbReference>
<reference evidence="4 5" key="1">
    <citation type="submission" date="2018-06" db="EMBL/GenBank/DDBJ databases">
        <title>The Genome of Cuscuta australis (Dodder) Provides Insight into the Evolution of Plant Parasitism.</title>
        <authorList>
            <person name="Liu H."/>
        </authorList>
    </citation>
    <scope>NUCLEOTIDE SEQUENCE [LARGE SCALE GENOMIC DNA]</scope>
    <source>
        <strain evidence="5">cv. Yunnan</strain>
        <tissue evidence="4">Vines</tissue>
    </source>
</reference>
<evidence type="ECO:0000256" key="1">
    <source>
        <dbReference type="ARBA" id="ARBA00023002"/>
    </source>
</evidence>
<dbReference type="PANTHER" id="PTHR13871">
    <property type="entry name" value="THIOREDOXIN"/>
    <property type="match status" value="1"/>
</dbReference>
<accession>A0A328EEB4</accession>
<feature type="region of interest" description="Disordered" evidence="3">
    <location>
        <begin position="1"/>
        <end position="28"/>
    </location>
</feature>
<evidence type="ECO:0000256" key="2">
    <source>
        <dbReference type="ARBA" id="ARBA00023027"/>
    </source>
</evidence>
<evidence type="ECO:0000313" key="4">
    <source>
        <dbReference type="EMBL" id="RAL55038.1"/>
    </source>
</evidence>
<dbReference type="EMBL" id="NQVE01000005">
    <property type="protein sequence ID" value="RAL55038.1"/>
    <property type="molecule type" value="Genomic_DNA"/>
</dbReference>
<feature type="compositionally biased region" description="Basic residues" evidence="3">
    <location>
        <begin position="13"/>
        <end position="28"/>
    </location>
</feature>
<proteinExistence type="predicted"/>
<gene>
    <name evidence="4" type="ORF">DM860_013734</name>
</gene>
<evidence type="ECO:0000313" key="5">
    <source>
        <dbReference type="Proteomes" id="UP000249390"/>
    </source>
</evidence>
<dbReference type="AlphaFoldDB" id="A0A328EEB4"/>
<feature type="region of interest" description="Disordered" evidence="3">
    <location>
        <begin position="59"/>
        <end position="88"/>
    </location>
</feature>
<sequence length="686" mass="78703">MMMLRRCSSRINSSHKSKSPKTRKRRSWKTAMVFPKLDRFRMVRRRIRKRRRSSVLHPTGLSMPLRRCSSRGMGQRRKSGRCEDTDMNDADADSSESCFVDAHKFFPSLPITLKCLYEEEEDEEEVEDEEDEEGFYKEKEFSTHTIPDVSVIEVSKGKHLDVIDVLSDSGRRPYLVNKFGDRVPVDSLRGKYVVICCASVPLRANNSCQGAAVCRTIMAARSCGTRRPNFEIVVAAKMLRDWDREDVFNHFFSGFLDDTLAIPFWDVASRHRLCDSVRLESDTAVPLVVDPQGLVLQSVMDASWKFDEYGSEFFPFTDEHLGELDKADLELRVKWDKIYREHKKDDLRRELGDNFEQICSTGRPSLDSLLGCTTLTKLDDTGVGIFVTELSRKVVGIYLCKDGSSMDTFHQFQQRCLSHGGGDFEMVLVCLAFEEDHSSFLEHIKLALKKRGIDSWWLCPSDDKTCRMLARLTYCFCYADELIIVPPGEKSAELEGRNVLQVREFDDPKYYPFTRESILEKRLAMFKSHTIESLLAKDFTYLVRGDSQESVPLSDLRGKKIILYLDMFGGDDLRGYCLLSDYYSDIQREHGDCEVVFLPLCEGKARKMAWLKLPSPSGYVNGQVLAYMDESEEVGSLIAFGEDGRMVSRNVRDKLEDEDISSVFNDTLRQEILAVLADLETNYMLY</sequence>
<evidence type="ECO:0008006" key="6">
    <source>
        <dbReference type="Google" id="ProtNLM"/>
    </source>
</evidence>
<keyword evidence="1" id="KW-0560">Oxidoreductase</keyword>
<organism evidence="4 5">
    <name type="scientific">Cuscuta australis</name>
    <dbReference type="NCBI Taxonomy" id="267555"/>
    <lineage>
        <taxon>Eukaryota</taxon>
        <taxon>Viridiplantae</taxon>
        <taxon>Streptophyta</taxon>
        <taxon>Embryophyta</taxon>
        <taxon>Tracheophyta</taxon>
        <taxon>Spermatophyta</taxon>
        <taxon>Magnoliopsida</taxon>
        <taxon>eudicotyledons</taxon>
        <taxon>Gunneridae</taxon>
        <taxon>Pentapetalae</taxon>
        <taxon>asterids</taxon>
        <taxon>lamiids</taxon>
        <taxon>Solanales</taxon>
        <taxon>Convolvulaceae</taxon>
        <taxon>Cuscuteae</taxon>
        <taxon>Cuscuta</taxon>
        <taxon>Cuscuta subgen. Grammica</taxon>
        <taxon>Cuscuta sect. Cleistogrammica</taxon>
    </lineage>
</organism>
<name>A0A328EEB4_9ASTE</name>
<keyword evidence="2" id="KW-0520">NAD</keyword>
<evidence type="ECO:0000256" key="3">
    <source>
        <dbReference type="SAM" id="MobiDB-lite"/>
    </source>
</evidence>